<protein>
    <submittedName>
        <fullName evidence="3">Uncharacterized protein</fullName>
    </submittedName>
</protein>
<evidence type="ECO:0000256" key="1">
    <source>
        <dbReference type="SAM" id="Coils"/>
    </source>
</evidence>
<feature type="region of interest" description="Disordered" evidence="2">
    <location>
        <begin position="439"/>
        <end position="470"/>
    </location>
</feature>
<name>Q22KT2_TETTS</name>
<feature type="coiled-coil region" evidence="1">
    <location>
        <begin position="274"/>
        <end position="315"/>
    </location>
</feature>
<gene>
    <name evidence="3" type="ORF">TTHERM_00311970</name>
</gene>
<dbReference type="RefSeq" id="XP_001033380.2">
    <property type="nucleotide sequence ID" value="XM_001033380.2"/>
</dbReference>
<feature type="region of interest" description="Disordered" evidence="2">
    <location>
        <begin position="742"/>
        <end position="830"/>
    </location>
</feature>
<feature type="compositionally biased region" description="Polar residues" evidence="2">
    <location>
        <begin position="25"/>
        <end position="36"/>
    </location>
</feature>
<organism evidence="3 4">
    <name type="scientific">Tetrahymena thermophila (strain SB210)</name>
    <dbReference type="NCBI Taxonomy" id="312017"/>
    <lineage>
        <taxon>Eukaryota</taxon>
        <taxon>Sar</taxon>
        <taxon>Alveolata</taxon>
        <taxon>Ciliophora</taxon>
        <taxon>Intramacronucleata</taxon>
        <taxon>Oligohymenophorea</taxon>
        <taxon>Hymenostomatida</taxon>
        <taxon>Tetrahymenina</taxon>
        <taxon>Tetrahymenidae</taxon>
        <taxon>Tetrahymena</taxon>
    </lineage>
</organism>
<dbReference type="AlphaFoldDB" id="Q22KT2"/>
<evidence type="ECO:0000313" key="4">
    <source>
        <dbReference type="Proteomes" id="UP000009168"/>
    </source>
</evidence>
<proteinExistence type="predicted"/>
<dbReference type="STRING" id="312017.Q22KT2"/>
<feature type="coiled-coil region" evidence="1">
    <location>
        <begin position="359"/>
        <end position="425"/>
    </location>
</feature>
<feature type="compositionally biased region" description="Basic and acidic residues" evidence="2">
    <location>
        <begin position="742"/>
        <end position="756"/>
    </location>
</feature>
<keyword evidence="4" id="KW-1185">Reference proteome</keyword>
<feature type="compositionally biased region" description="Polar residues" evidence="2">
    <location>
        <begin position="441"/>
        <end position="452"/>
    </location>
</feature>
<dbReference type="InParanoid" id="Q22KT2"/>
<feature type="coiled-coil region" evidence="1">
    <location>
        <begin position="191"/>
        <end position="244"/>
    </location>
</feature>
<feature type="compositionally biased region" description="Low complexity" evidence="2">
    <location>
        <begin position="8"/>
        <end position="24"/>
    </location>
</feature>
<feature type="compositionally biased region" description="Acidic residues" evidence="2">
    <location>
        <begin position="821"/>
        <end position="830"/>
    </location>
</feature>
<sequence>MDQRPLTSFQSRRGQQMSQSQSQSTIFNRPQTTGANQQENLDYNTRMNASSTNFRQVNISTSAQTQKELGFVGSKNQQNTAQKQRMPNISQQIPISDFSSKDMSKTIPKNIYQDKERLYEELIATKKIINQLRFENHKLQTHCYGLKQELKKYEQSEPVDNLQTSSLLNSIKKKTNKSTGLYSNQEISSIIPTLKKQVADLTAQLQQKEKEMNTLKRNVKLTKISELEVELKSYMDETIRLRRLLQQSLSLKPKNEDEGDGSVEEKFISQMNQIHNLKSENSKMLDANEELKIKLIEKEKQILEMERQSQKQTKDKAYYKRLILEKERELDRYRGTDPTQQNSSRKNMGLSEGQFKVELEKKIGDCNNLNTKIQEKEKKIQELEQKIKDLQTDYQEKLSSETKEKDQIRQKYEKEHLELLELKDKYDLLFPIKRNKKMETTRTQAQGNSADMNSFGPETPQHRSEFVGTPSQNQIRKKITYVNNELFPLGVEIKYRLRNKKIHYSDIDQYLFTGGLIQKQYVTFEDMKIALRNEPFCITIEDDLNVLSKYLTEDHVNQTEESMLNDETPNMNRGCKVSQVKNLFKKFVGFYTIYSHETHPEQFQEIQRFVAEKEEQLKQHFIHENIQYVSKNKLESYMKFNDASLDQALLDYIYQVSYESNQSVNYVNLEYVFNYFQGYKSPREKFSAMPHLEEQFLDLNSKEDHIHRNKSDNAKGNQNNFLDSIREDPPFKQKLTDLNKLHSQEDSKQDTPRNLEDIPQVGQTQSIQYQQSKEEDSQDLSHIKKNEMSKIDEEDDAGTPLKVEAKHQDTKGKSQFKHDEFFDDANEVEF</sequence>
<dbReference type="OrthoDB" id="186625at2759"/>
<feature type="compositionally biased region" description="Polar residues" evidence="2">
    <location>
        <begin position="761"/>
        <end position="771"/>
    </location>
</feature>
<dbReference type="Proteomes" id="UP000009168">
    <property type="component" value="Unassembled WGS sequence"/>
</dbReference>
<reference evidence="4" key="1">
    <citation type="journal article" date="2006" name="PLoS Biol.">
        <title>Macronuclear genome sequence of the ciliate Tetrahymena thermophila, a model eukaryote.</title>
        <authorList>
            <person name="Eisen J.A."/>
            <person name="Coyne R.S."/>
            <person name="Wu M."/>
            <person name="Wu D."/>
            <person name="Thiagarajan M."/>
            <person name="Wortman J.R."/>
            <person name="Badger J.H."/>
            <person name="Ren Q."/>
            <person name="Amedeo P."/>
            <person name="Jones K.M."/>
            <person name="Tallon L.J."/>
            <person name="Delcher A.L."/>
            <person name="Salzberg S.L."/>
            <person name="Silva J.C."/>
            <person name="Haas B.J."/>
            <person name="Majoros W.H."/>
            <person name="Farzad M."/>
            <person name="Carlton J.M."/>
            <person name="Smith R.K. Jr."/>
            <person name="Garg J."/>
            <person name="Pearlman R.E."/>
            <person name="Karrer K.M."/>
            <person name="Sun L."/>
            <person name="Manning G."/>
            <person name="Elde N.C."/>
            <person name="Turkewitz A.P."/>
            <person name="Asai D.J."/>
            <person name="Wilkes D.E."/>
            <person name="Wang Y."/>
            <person name="Cai H."/>
            <person name="Collins K."/>
            <person name="Stewart B.A."/>
            <person name="Lee S.R."/>
            <person name="Wilamowska K."/>
            <person name="Weinberg Z."/>
            <person name="Ruzzo W.L."/>
            <person name="Wloga D."/>
            <person name="Gaertig J."/>
            <person name="Frankel J."/>
            <person name="Tsao C.-C."/>
            <person name="Gorovsky M.A."/>
            <person name="Keeling P.J."/>
            <person name="Waller R.F."/>
            <person name="Patron N.J."/>
            <person name="Cherry J.M."/>
            <person name="Stover N.A."/>
            <person name="Krieger C.J."/>
            <person name="del Toro C."/>
            <person name="Ryder H.F."/>
            <person name="Williamson S.C."/>
            <person name="Barbeau R.A."/>
            <person name="Hamilton E.P."/>
            <person name="Orias E."/>
        </authorList>
    </citation>
    <scope>NUCLEOTIDE SEQUENCE [LARGE SCALE GENOMIC DNA]</scope>
    <source>
        <strain evidence="4">SB210</strain>
    </source>
</reference>
<evidence type="ECO:0000256" key="2">
    <source>
        <dbReference type="SAM" id="MobiDB-lite"/>
    </source>
</evidence>
<dbReference type="EMBL" id="GG662498">
    <property type="protein sequence ID" value="EAR85717.2"/>
    <property type="molecule type" value="Genomic_DNA"/>
</dbReference>
<accession>Q22KT2</accession>
<dbReference type="HOGENOM" id="CLU_330780_0_0_1"/>
<feature type="region of interest" description="Disordered" evidence="2">
    <location>
        <begin position="707"/>
        <end position="728"/>
    </location>
</feature>
<dbReference type="GeneID" id="7844706"/>
<evidence type="ECO:0000313" key="3">
    <source>
        <dbReference type="EMBL" id="EAR85717.2"/>
    </source>
</evidence>
<feature type="region of interest" description="Disordered" evidence="2">
    <location>
        <begin position="1"/>
        <end position="36"/>
    </location>
</feature>
<feature type="compositionally biased region" description="Basic and acidic residues" evidence="2">
    <location>
        <begin position="772"/>
        <end position="791"/>
    </location>
</feature>
<keyword evidence="1" id="KW-0175">Coiled coil</keyword>
<feature type="compositionally biased region" description="Basic and acidic residues" evidence="2">
    <location>
        <begin position="803"/>
        <end position="820"/>
    </location>
</feature>
<dbReference type="KEGG" id="tet:TTHERM_00311970"/>